<feature type="region of interest" description="Disordered" evidence="1">
    <location>
        <begin position="156"/>
        <end position="216"/>
    </location>
</feature>
<dbReference type="EMBL" id="JAEFCI010008558">
    <property type="protein sequence ID" value="KAG5458384.1"/>
    <property type="molecule type" value="Genomic_DNA"/>
</dbReference>
<comment type="caution">
    <text evidence="2">The sequence shown here is derived from an EMBL/GenBank/DDBJ whole genome shotgun (WGS) entry which is preliminary data.</text>
</comment>
<feature type="region of interest" description="Disordered" evidence="1">
    <location>
        <begin position="474"/>
        <end position="532"/>
    </location>
</feature>
<feature type="region of interest" description="Disordered" evidence="1">
    <location>
        <begin position="228"/>
        <end position="318"/>
    </location>
</feature>
<protein>
    <submittedName>
        <fullName evidence="2">Uncharacterized protein</fullName>
    </submittedName>
</protein>
<sequence length="755" mass="79262">GGGLARDTYFAGYLPPSAAPGGGGGVRSQSAPRSLSAQALNLRSDLNAFEPASGGVAIGAPAPSSSPEPVRSTYTHQKADAPDAFAHVIRPFVAGVFERNAVATGVVPPKSATDQNKIAGAATPPERPPSWRSPTHGIFHTMRQRIVSRRAYDFSVPENRSSQESHSSTAAGELGASDAASAKSVPHPSTAKTGAGDLHLSQSHPAVSPKASKPAAGVFGMVRRRVGSANAGTVAPRPDVRQKRPSKTRAGNDIASDHVRTNGPASTRSSANAAAWDSQSKQRKPEESPGAQITGARAGESDDDSRPAALTEAPGSSQFLSVRKLRRRVKSSFELGIFRKPHGRDTQQFLIDAGSSPRELYGGDAVGDVCPGGLKTLSAGGPGAHPGTSGRRRLSRSVSDVAALDATNANTSERCQEDSPCLDVKDAPHGPENGGKRVVGGRFGAKLVRKTHVSRSVGELRWRTRSASGLRFPLAGRLPDAAPSESGPGGQTGGLVERAASTAGTRRASDADAPLGELTRLHGGSSISDPNLLGSETALTVSGAVSKTSLDSTGGQPLNADGSDAELSYSDAQSGLPFPTGEYQGPTVKVRLMNNDHIVSLAIHWDAKEVRHSAAIRAIVADLGIADPGTGTDLDVTLSDPARYKLCKLDQNAPAHRKFFADGMPLFLYRLQDGVRDRLRLVDTKAPEVVKIALPSGRPALDLPCEHGLQAGVVVRRLQEHARLSPDEKYRLYYPQYGVWLDNSEPMSAYEIGRE</sequence>
<name>A0A8H7ZS47_9FUNG</name>
<accession>A0A8H7ZS47</accession>
<feature type="non-terminal residue" evidence="2">
    <location>
        <position position="1"/>
    </location>
</feature>
<feature type="compositionally biased region" description="Polar residues" evidence="1">
    <location>
        <begin position="547"/>
        <end position="556"/>
    </location>
</feature>
<feature type="compositionally biased region" description="Polar residues" evidence="1">
    <location>
        <begin position="158"/>
        <end position="170"/>
    </location>
</feature>
<evidence type="ECO:0000313" key="3">
    <source>
        <dbReference type="Proteomes" id="UP000673691"/>
    </source>
</evidence>
<reference evidence="2 3" key="1">
    <citation type="journal article" name="Sci. Rep.">
        <title>Genome-scale phylogenetic analyses confirm Olpidium as the closest living zoosporic fungus to the non-flagellated, terrestrial fungi.</title>
        <authorList>
            <person name="Chang Y."/>
            <person name="Rochon D."/>
            <person name="Sekimoto S."/>
            <person name="Wang Y."/>
            <person name="Chovatia M."/>
            <person name="Sandor L."/>
            <person name="Salamov A."/>
            <person name="Grigoriev I.V."/>
            <person name="Stajich J.E."/>
            <person name="Spatafora J.W."/>
        </authorList>
    </citation>
    <scope>NUCLEOTIDE SEQUENCE [LARGE SCALE GENOMIC DNA]</scope>
    <source>
        <strain evidence="2">S191</strain>
    </source>
</reference>
<gene>
    <name evidence="2" type="ORF">BJ554DRAFT_1394</name>
</gene>
<evidence type="ECO:0000313" key="2">
    <source>
        <dbReference type="EMBL" id="KAG5458384.1"/>
    </source>
</evidence>
<feature type="region of interest" description="Disordered" evidence="1">
    <location>
        <begin position="107"/>
        <end position="136"/>
    </location>
</feature>
<feature type="compositionally biased region" description="Polar residues" evidence="1">
    <location>
        <begin position="63"/>
        <end position="76"/>
    </location>
</feature>
<organism evidence="2 3">
    <name type="scientific">Olpidium bornovanus</name>
    <dbReference type="NCBI Taxonomy" id="278681"/>
    <lineage>
        <taxon>Eukaryota</taxon>
        <taxon>Fungi</taxon>
        <taxon>Fungi incertae sedis</taxon>
        <taxon>Olpidiomycota</taxon>
        <taxon>Olpidiomycotina</taxon>
        <taxon>Olpidiomycetes</taxon>
        <taxon>Olpidiales</taxon>
        <taxon>Olpidiaceae</taxon>
        <taxon>Olpidium</taxon>
    </lineage>
</organism>
<dbReference type="OrthoDB" id="546434at2759"/>
<keyword evidence="3" id="KW-1185">Reference proteome</keyword>
<proteinExistence type="predicted"/>
<dbReference type="AlphaFoldDB" id="A0A8H7ZS47"/>
<evidence type="ECO:0000256" key="1">
    <source>
        <dbReference type="SAM" id="MobiDB-lite"/>
    </source>
</evidence>
<dbReference type="Proteomes" id="UP000673691">
    <property type="component" value="Unassembled WGS sequence"/>
</dbReference>
<feature type="compositionally biased region" description="Low complexity" evidence="1">
    <location>
        <begin position="205"/>
        <end position="216"/>
    </location>
</feature>
<feature type="region of interest" description="Disordered" evidence="1">
    <location>
        <begin position="547"/>
        <end position="581"/>
    </location>
</feature>
<feature type="region of interest" description="Disordered" evidence="1">
    <location>
        <begin position="52"/>
        <end position="76"/>
    </location>
</feature>
<feature type="region of interest" description="Disordered" evidence="1">
    <location>
        <begin position="14"/>
        <end position="34"/>
    </location>
</feature>
<feature type="compositionally biased region" description="Polar residues" evidence="1">
    <location>
        <begin position="263"/>
        <end position="272"/>
    </location>
</feature>
<feature type="region of interest" description="Disordered" evidence="1">
    <location>
        <begin position="410"/>
        <end position="438"/>
    </location>
</feature>
<feature type="non-terminal residue" evidence="2">
    <location>
        <position position="755"/>
    </location>
</feature>